<proteinExistence type="predicted"/>
<keyword evidence="1" id="KW-1133">Transmembrane helix</keyword>
<dbReference type="InterPro" id="IPR037185">
    <property type="entry name" value="EmrE-like"/>
</dbReference>
<feature type="transmembrane region" description="Helical" evidence="1">
    <location>
        <begin position="226"/>
        <end position="249"/>
    </location>
</feature>
<dbReference type="PANTHER" id="PTHR22911">
    <property type="entry name" value="ACYL-MALONYL CONDENSING ENZYME-RELATED"/>
    <property type="match status" value="1"/>
</dbReference>
<feature type="transmembrane region" description="Helical" evidence="1">
    <location>
        <begin position="190"/>
        <end position="206"/>
    </location>
</feature>
<dbReference type="RefSeq" id="WP_006299900.1">
    <property type="nucleotide sequence ID" value="NZ_CM001022.1"/>
</dbReference>
<evidence type="ECO:0000259" key="2">
    <source>
        <dbReference type="Pfam" id="PF00892"/>
    </source>
</evidence>
<feature type="transmembrane region" description="Helical" evidence="1">
    <location>
        <begin position="123"/>
        <end position="142"/>
    </location>
</feature>
<dbReference type="EMBL" id="CM001022">
    <property type="protein sequence ID" value="EFQ22753.1"/>
    <property type="molecule type" value="Genomic_DNA"/>
</dbReference>
<feature type="transmembrane region" description="Helical" evidence="1">
    <location>
        <begin position="255"/>
        <end position="275"/>
    </location>
</feature>
<dbReference type="OrthoDB" id="2330at2"/>
<dbReference type="Proteomes" id="UP000005096">
    <property type="component" value="Chromosome"/>
</dbReference>
<feature type="transmembrane region" description="Helical" evidence="1">
    <location>
        <begin position="6"/>
        <end position="29"/>
    </location>
</feature>
<evidence type="ECO:0000256" key="1">
    <source>
        <dbReference type="SAM" id="Phobius"/>
    </source>
</evidence>
<sequence>MGFWGLVLSLGTAGLWAASPLLLRLGMVGVAPDEVNPVRSLGFWGASAILLFALDPGSLIPPAPGRVGLPLFANVLLGNILGDVLYFAAIRQIGVSRAVAVSSSYPLVVTLISVLWLGERPSLLALAATGIIVAGLVLLRLEPRESEVHRRLPLRGYLCALAAALCWGLSIPLTKWLVTTGGFTPLGVNFWRSSLLVVLAWSIWLLQTRGRPDLRGQIRRVPLRSWAALAGAGAAGLALGGFAFALALTLAPASLVTPITAASPLLTALVATLFLGDRLRPYQWGGIVLVALGSAAIGLS</sequence>
<feature type="transmembrane region" description="Helical" evidence="1">
    <location>
        <begin position="282"/>
        <end position="299"/>
    </location>
</feature>
<dbReference type="Pfam" id="PF00892">
    <property type="entry name" value="EamA"/>
    <property type="match status" value="2"/>
</dbReference>
<evidence type="ECO:0000313" key="3">
    <source>
        <dbReference type="EMBL" id="EFQ22753.1"/>
    </source>
</evidence>
<protein>
    <recommendedName>
        <fullName evidence="2">EamA domain-containing protein</fullName>
    </recommendedName>
</protein>
<feature type="transmembrane region" description="Helical" evidence="1">
    <location>
        <begin position="67"/>
        <end position="86"/>
    </location>
</feature>
<gene>
    <name evidence="3" type="ORF">Apau_0318</name>
</gene>
<organism evidence="3 4">
    <name type="scientific">Aminomonas paucivorans DSM 12260</name>
    <dbReference type="NCBI Taxonomy" id="584708"/>
    <lineage>
        <taxon>Bacteria</taxon>
        <taxon>Thermotogati</taxon>
        <taxon>Synergistota</taxon>
        <taxon>Synergistia</taxon>
        <taxon>Synergistales</taxon>
        <taxon>Synergistaceae</taxon>
        <taxon>Aminomonas</taxon>
    </lineage>
</organism>
<dbReference type="STRING" id="584708.Apau_0318"/>
<dbReference type="PANTHER" id="PTHR22911:SF137">
    <property type="entry name" value="SOLUTE CARRIER FAMILY 35 MEMBER G2-RELATED"/>
    <property type="match status" value="1"/>
</dbReference>
<name>E3CYM2_9BACT</name>
<dbReference type="AlphaFoldDB" id="E3CYM2"/>
<keyword evidence="4" id="KW-1185">Reference proteome</keyword>
<feature type="transmembrane region" description="Helical" evidence="1">
    <location>
        <begin position="154"/>
        <end position="178"/>
    </location>
</feature>
<feature type="transmembrane region" description="Helical" evidence="1">
    <location>
        <begin position="98"/>
        <end position="117"/>
    </location>
</feature>
<dbReference type="eggNOG" id="COG0697">
    <property type="taxonomic scope" value="Bacteria"/>
</dbReference>
<feature type="domain" description="EamA" evidence="2">
    <location>
        <begin position="4"/>
        <end position="139"/>
    </location>
</feature>
<feature type="transmembrane region" description="Helical" evidence="1">
    <location>
        <begin position="41"/>
        <end position="61"/>
    </location>
</feature>
<dbReference type="SUPFAM" id="SSF103481">
    <property type="entry name" value="Multidrug resistance efflux transporter EmrE"/>
    <property type="match status" value="2"/>
</dbReference>
<dbReference type="InterPro" id="IPR000620">
    <property type="entry name" value="EamA_dom"/>
</dbReference>
<feature type="domain" description="EamA" evidence="2">
    <location>
        <begin position="155"/>
        <end position="297"/>
    </location>
</feature>
<dbReference type="PaxDb" id="584708-Apau_0318"/>
<dbReference type="Gene3D" id="1.10.3730.20">
    <property type="match status" value="2"/>
</dbReference>
<keyword evidence="1" id="KW-0472">Membrane</keyword>
<reference evidence="3 4" key="1">
    <citation type="journal article" date="2010" name="Stand. Genomic Sci.">
        <title>Non-contiguous finished genome sequence of Aminomonas paucivorans type strain (GLU-3).</title>
        <authorList>
            <person name="Pitluck S."/>
            <person name="Yasawong M."/>
            <person name="Held B."/>
            <person name="Lapidus A."/>
            <person name="Nolan M."/>
            <person name="Copeland A."/>
            <person name="Lucas S."/>
            <person name="Del Rio T.G."/>
            <person name="Tice H."/>
            <person name="Cheng J.F."/>
            <person name="Chertkov O."/>
            <person name="Goodwin L."/>
            <person name="Tapia R."/>
            <person name="Han C."/>
            <person name="Liolios K."/>
            <person name="Ivanova N."/>
            <person name="Mavromatis K."/>
            <person name="Ovchinnikova G."/>
            <person name="Pati A."/>
            <person name="Chen A."/>
            <person name="Palaniappan K."/>
            <person name="Land M."/>
            <person name="Hauser L."/>
            <person name="Chang Y.J."/>
            <person name="Jeffries C.D."/>
            <person name="Pukall R."/>
            <person name="Spring S."/>
            <person name="Rohde M."/>
            <person name="Sikorski J."/>
            <person name="Goker M."/>
            <person name="Woyke T."/>
            <person name="Bristow J."/>
            <person name="Eisen J.A."/>
            <person name="Markowitz V."/>
            <person name="Hugenholtz P."/>
            <person name="Kyrpides N.C."/>
            <person name="Klenk H.P."/>
        </authorList>
    </citation>
    <scope>NUCLEOTIDE SEQUENCE [LARGE SCALE GENOMIC DNA]</scope>
    <source>
        <strain evidence="3 4">DSM 12260</strain>
    </source>
</reference>
<keyword evidence="1" id="KW-0812">Transmembrane</keyword>
<evidence type="ECO:0000313" key="4">
    <source>
        <dbReference type="Proteomes" id="UP000005096"/>
    </source>
</evidence>
<dbReference type="HOGENOM" id="CLU_082650_1_0_0"/>
<dbReference type="GO" id="GO:0016020">
    <property type="term" value="C:membrane"/>
    <property type="evidence" value="ECO:0007669"/>
    <property type="project" value="InterPro"/>
</dbReference>
<accession>E3CYM2</accession>